<dbReference type="Proteomes" id="UP001596958">
    <property type="component" value="Unassembled WGS sequence"/>
</dbReference>
<feature type="domain" description="Polysaccharide pyruvyl transferase" evidence="1">
    <location>
        <begin position="13"/>
        <end position="303"/>
    </location>
</feature>
<reference evidence="3" key="1">
    <citation type="journal article" date="2019" name="Int. J. Syst. Evol. Microbiol.">
        <title>The Global Catalogue of Microorganisms (GCM) 10K type strain sequencing project: providing services to taxonomists for standard genome sequencing and annotation.</title>
        <authorList>
            <consortium name="The Broad Institute Genomics Platform"/>
            <consortium name="The Broad Institute Genome Sequencing Center for Infectious Disease"/>
            <person name="Wu L."/>
            <person name="Ma J."/>
        </authorList>
    </citation>
    <scope>NUCLEOTIDE SEQUENCE [LARGE SCALE GENOMIC DNA]</scope>
    <source>
        <strain evidence="3">CCUG 63418</strain>
    </source>
</reference>
<comment type="caution">
    <text evidence="2">The sequence shown here is derived from an EMBL/GenBank/DDBJ whole genome shotgun (WGS) entry which is preliminary data.</text>
</comment>
<keyword evidence="2" id="KW-0328">Glycosyltransferase</keyword>
<keyword evidence="3" id="KW-1185">Reference proteome</keyword>
<dbReference type="EC" id="2.4.-.-" evidence="2"/>
<dbReference type="InterPro" id="IPR007345">
    <property type="entry name" value="Polysacch_pyruvyl_Trfase"/>
</dbReference>
<name>A0ABW2YWF0_9SPHI</name>
<evidence type="ECO:0000313" key="2">
    <source>
        <dbReference type="EMBL" id="MFD0750802.1"/>
    </source>
</evidence>
<protein>
    <submittedName>
        <fullName evidence="2">Polysaccharide pyruvyl transferase family protein</fullName>
        <ecNumber evidence="2">2.4.-.-</ecNumber>
    </submittedName>
</protein>
<sequence>MKIGILTFHSAHNYGAVLQAYGTQEYLKTLGHEVEIIDYRPHYIVDHYKLINLKRIFQSKNFVKIAKKAVWEALMFRKHYLRYTRFNDFINNRLYLSGKVSNEIPPDLDAYIFGSDQIWNPKITNGFDKVFFGEFPAKQGSRKIAYAASMEAIQLTNEQKTFFTNAIKNFDYVGVRELVLQQLLQPLTSKPITTVIDPTLLLKSTQWEKIAVKPDLNQKYVLVYQVRVSEATLKIACDIAKQIGGVVVELVAHVDKVNAINKYQSASVEEFLGWIKYSDCVVTTSFHGTIFSMIFNKPFYTMNLHDGWDSRSASLLRRFALSERLISVNTSPNFQEIDYSEPNKKMDEVRQEAYNFLHDALK</sequence>
<evidence type="ECO:0000313" key="3">
    <source>
        <dbReference type="Proteomes" id="UP001596958"/>
    </source>
</evidence>
<dbReference type="EMBL" id="JBHTHU010000006">
    <property type="protein sequence ID" value="MFD0750802.1"/>
    <property type="molecule type" value="Genomic_DNA"/>
</dbReference>
<dbReference type="GO" id="GO:0016757">
    <property type="term" value="F:glycosyltransferase activity"/>
    <property type="evidence" value="ECO:0007669"/>
    <property type="project" value="UniProtKB-KW"/>
</dbReference>
<proteinExistence type="predicted"/>
<dbReference type="RefSeq" id="WP_377100389.1">
    <property type="nucleotide sequence ID" value="NZ_JBHTHU010000006.1"/>
</dbReference>
<dbReference type="Pfam" id="PF04230">
    <property type="entry name" value="PS_pyruv_trans"/>
    <property type="match status" value="1"/>
</dbReference>
<accession>A0ABW2YWF0</accession>
<keyword evidence="2" id="KW-0808">Transferase</keyword>
<organism evidence="2 3">
    <name type="scientific">Mucilaginibacter calamicampi</name>
    <dbReference type="NCBI Taxonomy" id="1302352"/>
    <lineage>
        <taxon>Bacteria</taxon>
        <taxon>Pseudomonadati</taxon>
        <taxon>Bacteroidota</taxon>
        <taxon>Sphingobacteriia</taxon>
        <taxon>Sphingobacteriales</taxon>
        <taxon>Sphingobacteriaceae</taxon>
        <taxon>Mucilaginibacter</taxon>
    </lineage>
</organism>
<evidence type="ECO:0000259" key="1">
    <source>
        <dbReference type="Pfam" id="PF04230"/>
    </source>
</evidence>
<gene>
    <name evidence="2" type="ORF">ACFQZS_11670</name>
</gene>